<keyword evidence="1" id="KW-0418">Kinase</keyword>
<accession>A0A5C8Z4K2</accession>
<dbReference type="InterPro" id="IPR027417">
    <property type="entry name" value="P-loop_NTPase"/>
</dbReference>
<reference evidence="1 2" key="1">
    <citation type="submission" date="2019-07" db="EMBL/GenBank/DDBJ databases">
        <title>Quadrisphaera sp. strain DD2A genome sequencing and assembly.</title>
        <authorList>
            <person name="Kim I."/>
        </authorList>
    </citation>
    <scope>NUCLEOTIDE SEQUENCE [LARGE SCALE GENOMIC DNA]</scope>
    <source>
        <strain evidence="1 2">DD2A</strain>
    </source>
</reference>
<dbReference type="RefSeq" id="WP_147927947.1">
    <property type="nucleotide sequence ID" value="NZ_VKAC01000013.1"/>
</dbReference>
<dbReference type="GO" id="GO:0004020">
    <property type="term" value="F:adenylylsulfate kinase activity"/>
    <property type="evidence" value="ECO:0007669"/>
    <property type="project" value="UniProtKB-EC"/>
</dbReference>
<comment type="caution">
    <text evidence="1">The sequence shown here is derived from an EMBL/GenBank/DDBJ whole genome shotgun (WGS) entry which is preliminary data.</text>
</comment>
<dbReference type="EMBL" id="VKAC01000013">
    <property type="protein sequence ID" value="TXR52517.1"/>
    <property type="molecule type" value="Genomic_DNA"/>
</dbReference>
<proteinExistence type="predicted"/>
<dbReference type="SUPFAM" id="SSF52540">
    <property type="entry name" value="P-loop containing nucleoside triphosphate hydrolases"/>
    <property type="match status" value="1"/>
</dbReference>
<dbReference type="Pfam" id="PF13671">
    <property type="entry name" value="AAA_33"/>
    <property type="match status" value="1"/>
</dbReference>
<keyword evidence="2" id="KW-1185">Reference proteome</keyword>
<evidence type="ECO:0000313" key="1">
    <source>
        <dbReference type="EMBL" id="TXR52517.1"/>
    </source>
</evidence>
<dbReference type="Proteomes" id="UP000321234">
    <property type="component" value="Unassembled WGS sequence"/>
</dbReference>
<organism evidence="1 2">
    <name type="scientific">Quadrisphaera setariae</name>
    <dbReference type="NCBI Taxonomy" id="2593304"/>
    <lineage>
        <taxon>Bacteria</taxon>
        <taxon>Bacillati</taxon>
        <taxon>Actinomycetota</taxon>
        <taxon>Actinomycetes</taxon>
        <taxon>Kineosporiales</taxon>
        <taxon>Kineosporiaceae</taxon>
        <taxon>Quadrisphaera</taxon>
    </lineage>
</organism>
<protein>
    <submittedName>
        <fullName evidence="1">Adenylyl-sulfate kinase</fullName>
        <ecNumber evidence="1">2.7.1.25</ecNumber>
    </submittedName>
</protein>
<sequence>MSVLVVIAGPQASGKSTLAPALAERLRAQGEVVAVVELDALAAMALPTLPGWDVAHRIFETVTGLWLRSGTTCVVAEGSGSAAEVASVVRQAPAGTAVLTVGVTTTLDVAYERARADPTRGLSKELGFLTGVYERWPDELRRLAPDVVLDTSERGVEDCVSTLVREVERRHVEASSNG</sequence>
<gene>
    <name evidence="1" type="ORF">FMM08_18850</name>
</gene>
<name>A0A5C8Z4K2_9ACTN</name>
<dbReference type="OrthoDB" id="3379520at2"/>
<evidence type="ECO:0000313" key="2">
    <source>
        <dbReference type="Proteomes" id="UP000321234"/>
    </source>
</evidence>
<keyword evidence="1" id="KW-0808">Transferase</keyword>
<dbReference type="Gene3D" id="3.40.50.300">
    <property type="entry name" value="P-loop containing nucleotide triphosphate hydrolases"/>
    <property type="match status" value="1"/>
</dbReference>
<dbReference type="EC" id="2.7.1.25" evidence="1"/>
<dbReference type="AlphaFoldDB" id="A0A5C8Z4K2"/>